<dbReference type="SUPFAM" id="SSF48371">
    <property type="entry name" value="ARM repeat"/>
    <property type="match status" value="1"/>
</dbReference>
<feature type="compositionally biased region" description="Basic and acidic residues" evidence="2">
    <location>
        <begin position="164"/>
        <end position="176"/>
    </location>
</feature>
<dbReference type="GO" id="GO:0000796">
    <property type="term" value="C:condensin complex"/>
    <property type="evidence" value="ECO:0007669"/>
    <property type="project" value="TreeGrafter"/>
</dbReference>
<organism evidence="3 4">
    <name type="scientific">Aldrovandia affinis</name>
    <dbReference type="NCBI Taxonomy" id="143900"/>
    <lineage>
        <taxon>Eukaryota</taxon>
        <taxon>Metazoa</taxon>
        <taxon>Chordata</taxon>
        <taxon>Craniata</taxon>
        <taxon>Vertebrata</taxon>
        <taxon>Euteleostomi</taxon>
        <taxon>Actinopterygii</taxon>
        <taxon>Neopterygii</taxon>
        <taxon>Teleostei</taxon>
        <taxon>Notacanthiformes</taxon>
        <taxon>Halosauridae</taxon>
        <taxon>Aldrovandia</taxon>
    </lineage>
</organism>
<evidence type="ECO:0000256" key="2">
    <source>
        <dbReference type="SAM" id="MobiDB-lite"/>
    </source>
</evidence>
<dbReference type="AlphaFoldDB" id="A0AAD7SCQ6"/>
<dbReference type="Gene3D" id="1.25.10.10">
    <property type="entry name" value="Leucine-rich Repeat Variant"/>
    <property type="match status" value="2"/>
</dbReference>
<dbReference type="EMBL" id="JAINUG010000086">
    <property type="protein sequence ID" value="KAJ8398976.1"/>
    <property type="molecule type" value="Genomic_DNA"/>
</dbReference>
<comment type="caution">
    <text evidence="3">The sequence shown here is derived from an EMBL/GenBank/DDBJ whole genome shotgun (WGS) entry which is preliminary data.</text>
</comment>
<dbReference type="InterPro" id="IPR016024">
    <property type="entry name" value="ARM-type_fold"/>
</dbReference>
<dbReference type="GO" id="GO:0010032">
    <property type="term" value="P:meiotic chromosome condensation"/>
    <property type="evidence" value="ECO:0007669"/>
    <property type="project" value="TreeGrafter"/>
</dbReference>
<name>A0AAD7SCQ6_9TELE</name>
<dbReference type="PANTHER" id="PTHR14222">
    <property type="entry name" value="CONDENSIN"/>
    <property type="match status" value="1"/>
</dbReference>
<keyword evidence="4" id="KW-1185">Reference proteome</keyword>
<dbReference type="GO" id="GO:0000779">
    <property type="term" value="C:condensed chromosome, centromeric region"/>
    <property type="evidence" value="ECO:0007669"/>
    <property type="project" value="TreeGrafter"/>
</dbReference>
<feature type="region of interest" description="Disordered" evidence="2">
    <location>
        <begin position="156"/>
        <end position="179"/>
    </location>
</feature>
<keyword evidence="1" id="KW-0226">DNA condensation</keyword>
<dbReference type="GO" id="GO:0042393">
    <property type="term" value="F:histone binding"/>
    <property type="evidence" value="ECO:0007669"/>
    <property type="project" value="TreeGrafter"/>
</dbReference>
<dbReference type="PANTHER" id="PTHR14222:SF1">
    <property type="entry name" value="CONDENSIN-2 COMPLEX SUBUNIT D3"/>
    <property type="match status" value="1"/>
</dbReference>
<dbReference type="GO" id="GO:0007076">
    <property type="term" value="P:mitotic chromosome condensation"/>
    <property type="evidence" value="ECO:0007669"/>
    <property type="project" value="InterPro"/>
</dbReference>
<protein>
    <recommendedName>
        <fullName evidence="5">Condensin-2 complex subunit D3</fullName>
    </recommendedName>
</protein>
<evidence type="ECO:0000313" key="3">
    <source>
        <dbReference type="EMBL" id="KAJ8398976.1"/>
    </source>
</evidence>
<proteinExistence type="predicted"/>
<evidence type="ECO:0008006" key="5">
    <source>
        <dbReference type="Google" id="ProtNLM"/>
    </source>
</evidence>
<reference evidence="3" key="1">
    <citation type="journal article" date="2023" name="Science">
        <title>Genome structures resolve the early diversification of teleost fishes.</title>
        <authorList>
            <person name="Parey E."/>
            <person name="Louis A."/>
            <person name="Montfort J."/>
            <person name="Bouchez O."/>
            <person name="Roques C."/>
            <person name="Iampietro C."/>
            <person name="Lluch J."/>
            <person name="Castinel A."/>
            <person name="Donnadieu C."/>
            <person name="Desvignes T."/>
            <person name="Floi Bucao C."/>
            <person name="Jouanno E."/>
            <person name="Wen M."/>
            <person name="Mejri S."/>
            <person name="Dirks R."/>
            <person name="Jansen H."/>
            <person name="Henkel C."/>
            <person name="Chen W.J."/>
            <person name="Zahm M."/>
            <person name="Cabau C."/>
            <person name="Klopp C."/>
            <person name="Thompson A.W."/>
            <person name="Robinson-Rechavi M."/>
            <person name="Braasch I."/>
            <person name="Lecointre G."/>
            <person name="Bobe J."/>
            <person name="Postlethwait J.H."/>
            <person name="Berthelot C."/>
            <person name="Roest Crollius H."/>
            <person name="Guiguen Y."/>
        </authorList>
    </citation>
    <scope>NUCLEOTIDE SEQUENCE</scope>
    <source>
        <strain evidence="3">NC1722</strain>
    </source>
</reference>
<dbReference type="FunFam" id="1.25.10.10:FF:000345">
    <property type="entry name" value="Condensin-2 complex subunit D3"/>
    <property type="match status" value="1"/>
</dbReference>
<evidence type="ECO:0000256" key="1">
    <source>
        <dbReference type="ARBA" id="ARBA00023067"/>
    </source>
</evidence>
<accession>A0AAD7SCQ6</accession>
<dbReference type="InterPro" id="IPR026971">
    <property type="entry name" value="CND1/NCAPD3"/>
</dbReference>
<sequence length="754" mass="84410">MELVNALELLQIKTINSVWVDTVWDFEFTDVEPLDAVIEEVIIGNGLDAFKAVYKALLPFATDVAASPENVWTVFGDNGISLNTLVAVLSHFFLGVNSKKASLSQRLNALNAGSVYLLLLEIPGSIANKVFHTILFDSCLDLVKKCWPQDMGKKRKKDTFRSSQSEKRSKPSRKDDEEMEIDEFGEEDLEEEMFFSAQDLLHIRQGIVSLVKTLLRLLTKLPIKSHSFQNCAQVFTELTSFEPVIGELTFGEGLDTNRMKTLPELAYHGLRLLCSPKHGEGSETVRKVFHRLLHVILMMSDGHCSKPSLLVPTQAVLACRQRAIRFVSHIIDELKETTLPALRILLQHICVQIADKAEYRTNGAQAIVELLSKMPCAEYASFIQWLYGYSKHSKVAYRMFALDVAIALLEQPEREPEASLSEELASFLTHKFLVQVMVLGRRSDRAPVVRSHALTYLAQCLELQSTNTTESIHELFSSTSTQSILEGENSEAKELMALLQRRSSDEKTNVRKAALQALMSLLKHRVIPCTQENLSILSGHCRDPALSVKKKALQCLMDLLTAQPDSILVQKTWLMGVVPAISDMENSVQEKALECLDVTILAHIKKHSGYSPQDVSQKLAWDLLCLLCGESQDLGHYLSKAFALWSKQKKFSSSFINNLISHTGADHAAAAWLMLSKVAGSSPRLDYSRILDAWDEMVRSNDITITTSCHVLCVIGEISQHLNEDTKARIVDDIMKWLKSFELPLKVVSACVVI</sequence>
<gene>
    <name evidence="3" type="ORF">AAFF_G00416430</name>
</gene>
<dbReference type="InterPro" id="IPR011989">
    <property type="entry name" value="ARM-like"/>
</dbReference>
<dbReference type="Proteomes" id="UP001221898">
    <property type="component" value="Unassembled WGS sequence"/>
</dbReference>
<dbReference type="Pfam" id="PF20168">
    <property type="entry name" value="PDS5"/>
    <property type="match status" value="1"/>
</dbReference>
<evidence type="ECO:0000313" key="4">
    <source>
        <dbReference type="Proteomes" id="UP001221898"/>
    </source>
</evidence>